<gene>
    <name evidence="1" type="ORF">Dsin_030111</name>
</gene>
<evidence type="ECO:0000313" key="2">
    <source>
        <dbReference type="Proteomes" id="UP001281410"/>
    </source>
</evidence>
<organism evidence="1 2">
    <name type="scientific">Dipteronia sinensis</name>
    <dbReference type="NCBI Taxonomy" id="43782"/>
    <lineage>
        <taxon>Eukaryota</taxon>
        <taxon>Viridiplantae</taxon>
        <taxon>Streptophyta</taxon>
        <taxon>Embryophyta</taxon>
        <taxon>Tracheophyta</taxon>
        <taxon>Spermatophyta</taxon>
        <taxon>Magnoliopsida</taxon>
        <taxon>eudicotyledons</taxon>
        <taxon>Gunneridae</taxon>
        <taxon>Pentapetalae</taxon>
        <taxon>rosids</taxon>
        <taxon>malvids</taxon>
        <taxon>Sapindales</taxon>
        <taxon>Sapindaceae</taxon>
        <taxon>Hippocastanoideae</taxon>
        <taxon>Acereae</taxon>
        <taxon>Dipteronia</taxon>
    </lineage>
</organism>
<dbReference type="Proteomes" id="UP001281410">
    <property type="component" value="Unassembled WGS sequence"/>
</dbReference>
<dbReference type="EMBL" id="JANJYJ010000010">
    <property type="protein sequence ID" value="KAK3182825.1"/>
    <property type="molecule type" value="Genomic_DNA"/>
</dbReference>
<evidence type="ECO:0008006" key="3">
    <source>
        <dbReference type="Google" id="ProtNLM"/>
    </source>
</evidence>
<protein>
    <recommendedName>
        <fullName evidence="3">Transposase</fullName>
    </recommendedName>
</protein>
<sequence>MVVAAKSYRELKYNWHMEELRNLNNNAFDYVINTGLEKCSHVYCPKVRFRLMRTNVAKCLNSCLRFVRQLPMITLVEFIRNMLQRWYYDRHRPAQSMCH</sequence>
<accession>A0AAE0DS55</accession>
<reference evidence="1" key="1">
    <citation type="journal article" date="2023" name="Plant J.">
        <title>Genome sequences and population genomics provide insights into the demographic history, inbreeding, and mutation load of two 'living fossil' tree species of Dipteronia.</title>
        <authorList>
            <person name="Feng Y."/>
            <person name="Comes H.P."/>
            <person name="Chen J."/>
            <person name="Zhu S."/>
            <person name="Lu R."/>
            <person name="Zhang X."/>
            <person name="Li P."/>
            <person name="Qiu J."/>
            <person name="Olsen K.M."/>
            <person name="Qiu Y."/>
        </authorList>
    </citation>
    <scope>NUCLEOTIDE SEQUENCE</scope>
    <source>
        <strain evidence="1">NBL</strain>
    </source>
</reference>
<name>A0AAE0DS55_9ROSI</name>
<proteinExistence type="predicted"/>
<evidence type="ECO:0000313" key="1">
    <source>
        <dbReference type="EMBL" id="KAK3182825.1"/>
    </source>
</evidence>
<keyword evidence="2" id="KW-1185">Reference proteome</keyword>
<dbReference type="AlphaFoldDB" id="A0AAE0DS55"/>
<comment type="caution">
    <text evidence="1">The sequence shown here is derived from an EMBL/GenBank/DDBJ whole genome shotgun (WGS) entry which is preliminary data.</text>
</comment>